<dbReference type="AlphaFoldDB" id="D3BM26"/>
<name>D3BM26_HETP5</name>
<protein>
    <submittedName>
        <fullName evidence="2">Palmitoyl-protein thioesterase 2</fullName>
    </submittedName>
</protein>
<dbReference type="EMBL" id="ADBJ01000042">
    <property type="protein sequence ID" value="EFA77627.1"/>
    <property type="molecule type" value="Genomic_DNA"/>
</dbReference>
<organism evidence="2 3">
    <name type="scientific">Heterostelium pallidum (strain ATCC 26659 / Pp 5 / PN500)</name>
    <name type="common">Cellular slime mold</name>
    <name type="synonym">Polysphondylium pallidum</name>
    <dbReference type="NCBI Taxonomy" id="670386"/>
    <lineage>
        <taxon>Eukaryota</taxon>
        <taxon>Amoebozoa</taxon>
        <taxon>Evosea</taxon>
        <taxon>Eumycetozoa</taxon>
        <taxon>Dictyostelia</taxon>
        <taxon>Acytosteliales</taxon>
        <taxon>Acytosteliaceae</taxon>
        <taxon>Heterostelium</taxon>
    </lineage>
</organism>
<dbReference type="InParanoid" id="D3BM26"/>
<dbReference type="PANTHER" id="PTHR11247">
    <property type="entry name" value="PALMITOYL-PROTEIN THIOESTERASE/DOLICHYLDIPHOSPHATASE 1"/>
    <property type="match status" value="1"/>
</dbReference>
<dbReference type="OMA" id="ITHISWI"/>
<proteinExistence type="predicted"/>
<keyword evidence="3" id="KW-1185">Reference proteome</keyword>
<dbReference type="Proteomes" id="UP000001396">
    <property type="component" value="Unassembled WGS sequence"/>
</dbReference>
<accession>D3BM26</accession>
<sequence>MNKIIVISNIKWIHQNHPGQIVVPLNVDSTQGMAMQVYQVYQAINSLVSNNASFDGGYHLIGHAQGALVLRSVVEMFGLEVDNFISLAGVHMGVYGFDSFINRWFKDLTNWEITEMLYTKNMQTHFSVAGWWNDAKNQPKYFRDNTWLPAINQQLDEHIPTYKENFLNIGAFHAFGSQDDGTVIPWQSSIFGFYDEHLNVVPMTDQLIYINDTFGLQTLATNSRLSLIEIDDVKHYEWFTRQDIFVNYILDLLS</sequence>
<dbReference type="RefSeq" id="XP_020429755.1">
    <property type="nucleotide sequence ID" value="XM_020582974.1"/>
</dbReference>
<dbReference type="GeneID" id="31367701"/>
<evidence type="ECO:0000313" key="2">
    <source>
        <dbReference type="EMBL" id="EFA77627.1"/>
    </source>
</evidence>
<dbReference type="SUPFAM" id="SSF53474">
    <property type="entry name" value="alpha/beta-Hydrolases"/>
    <property type="match status" value="1"/>
</dbReference>
<dbReference type="InterPro" id="IPR029058">
    <property type="entry name" value="AB_hydrolase_fold"/>
</dbReference>
<evidence type="ECO:0000313" key="3">
    <source>
        <dbReference type="Proteomes" id="UP000001396"/>
    </source>
</evidence>
<comment type="caution">
    <text evidence="2">The sequence shown here is derived from an EMBL/GenBank/DDBJ whole genome shotgun (WGS) entry which is preliminary data.</text>
</comment>
<keyword evidence="1" id="KW-0378">Hydrolase</keyword>
<dbReference type="FunCoup" id="D3BM26">
    <property type="interactions" value="24"/>
</dbReference>
<evidence type="ECO:0000256" key="1">
    <source>
        <dbReference type="ARBA" id="ARBA00022801"/>
    </source>
</evidence>
<reference evidence="2 3" key="1">
    <citation type="journal article" date="2011" name="Genome Res.">
        <title>Phylogeny-wide analysis of social amoeba genomes highlights ancient origins for complex intercellular communication.</title>
        <authorList>
            <person name="Heidel A.J."/>
            <person name="Lawal H.M."/>
            <person name="Felder M."/>
            <person name="Schilde C."/>
            <person name="Helps N.R."/>
            <person name="Tunggal B."/>
            <person name="Rivero F."/>
            <person name="John U."/>
            <person name="Schleicher M."/>
            <person name="Eichinger L."/>
            <person name="Platzer M."/>
            <person name="Noegel A.A."/>
            <person name="Schaap P."/>
            <person name="Gloeckner G."/>
        </authorList>
    </citation>
    <scope>NUCLEOTIDE SEQUENCE [LARGE SCALE GENOMIC DNA]</scope>
    <source>
        <strain evidence="3">ATCC 26659 / Pp 5 / PN500</strain>
    </source>
</reference>
<dbReference type="GO" id="GO:0005764">
    <property type="term" value="C:lysosome"/>
    <property type="evidence" value="ECO:0007669"/>
    <property type="project" value="TreeGrafter"/>
</dbReference>
<gene>
    <name evidence="2" type="primary">ppt2</name>
    <name evidence="2" type="ORF">PPL_12234</name>
</gene>
<dbReference type="Gene3D" id="3.40.50.1820">
    <property type="entry name" value="alpha/beta hydrolase"/>
    <property type="match status" value="1"/>
</dbReference>
<dbReference type="Pfam" id="PF02089">
    <property type="entry name" value="Palm_thioest"/>
    <property type="match status" value="1"/>
</dbReference>
<dbReference type="STRING" id="670386.D3BM26"/>
<dbReference type="PANTHER" id="PTHR11247:SF45">
    <property type="entry name" value="PALMITOYL-PROTEIN THIOESTERASE 2"/>
    <property type="match status" value="1"/>
</dbReference>
<dbReference type="GO" id="GO:0016790">
    <property type="term" value="F:thiolester hydrolase activity"/>
    <property type="evidence" value="ECO:0007669"/>
    <property type="project" value="TreeGrafter"/>
</dbReference>